<sequence>MKQLLTGALVAGTALAGLGAGFAPAQAAPVAKARAEITIKVNDTAPEVGDKVKIKGTVNPAARASLVLLQVRYENRKAWKTIGRDRLNGNGRYAFEDKVGSVRERTYRVVAPGSADRPRSVSDKVEVTVYGWRLLSGLRAVGDAGISTAEVKINGTSYPDSLSEFPGFPAGTSRSVGFNLDRDCTQLRGVVGLNDTSPVTGASTLTLASDGVTKLTQPLTLGQSTPVALDVTNVFRLTLTANSTNGGLAAFGTPEVYCSF</sequence>
<evidence type="ECO:0000259" key="2">
    <source>
        <dbReference type="Pfam" id="PF08305"/>
    </source>
</evidence>
<keyword evidence="1" id="KW-0732">Signal</keyword>
<protein>
    <recommendedName>
        <fullName evidence="2">Glycosyl hydrolase family 98 putative carbohydrate-binding module domain-containing protein</fullName>
    </recommendedName>
</protein>
<dbReference type="Pfam" id="PF08305">
    <property type="entry name" value="NPCBM"/>
    <property type="match status" value="1"/>
</dbReference>
<proteinExistence type="predicted"/>
<organism evidence="3 4">
    <name type="scientific">Nocardioides flavescens</name>
    <dbReference type="NCBI Taxonomy" id="2691959"/>
    <lineage>
        <taxon>Bacteria</taxon>
        <taxon>Bacillati</taxon>
        <taxon>Actinomycetota</taxon>
        <taxon>Actinomycetes</taxon>
        <taxon>Propionibacteriales</taxon>
        <taxon>Nocardioidaceae</taxon>
        <taxon>Nocardioides</taxon>
    </lineage>
</organism>
<feature type="signal peptide" evidence="1">
    <location>
        <begin position="1"/>
        <end position="27"/>
    </location>
</feature>
<keyword evidence="4" id="KW-1185">Reference proteome</keyword>
<gene>
    <name evidence="3" type="ORF">GRQ65_02685</name>
</gene>
<evidence type="ECO:0000313" key="3">
    <source>
        <dbReference type="EMBL" id="MXG88451.1"/>
    </source>
</evidence>
<dbReference type="InterPro" id="IPR038637">
    <property type="entry name" value="NPCBM_sf"/>
</dbReference>
<dbReference type="InterPro" id="IPR013222">
    <property type="entry name" value="Glyco_hyd_98_carb-bd"/>
</dbReference>
<name>A0A6L7EXN3_9ACTN</name>
<dbReference type="Proteomes" id="UP000473325">
    <property type="component" value="Unassembled WGS sequence"/>
</dbReference>
<evidence type="ECO:0000256" key="1">
    <source>
        <dbReference type="SAM" id="SignalP"/>
    </source>
</evidence>
<feature type="domain" description="Glycosyl hydrolase family 98 putative carbohydrate-binding module" evidence="2">
    <location>
        <begin position="173"/>
        <end position="247"/>
    </location>
</feature>
<dbReference type="Gene3D" id="2.60.120.1060">
    <property type="entry name" value="NPCBM/NEW2 domain"/>
    <property type="match status" value="1"/>
</dbReference>
<dbReference type="RefSeq" id="WP_160874838.1">
    <property type="nucleotide sequence ID" value="NZ_WUEK01000001.1"/>
</dbReference>
<evidence type="ECO:0000313" key="4">
    <source>
        <dbReference type="Proteomes" id="UP000473325"/>
    </source>
</evidence>
<dbReference type="AlphaFoldDB" id="A0A6L7EXN3"/>
<accession>A0A6L7EXN3</accession>
<dbReference type="EMBL" id="WUEK01000001">
    <property type="protein sequence ID" value="MXG88451.1"/>
    <property type="molecule type" value="Genomic_DNA"/>
</dbReference>
<comment type="caution">
    <text evidence="3">The sequence shown here is derived from an EMBL/GenBank/DDBJ whole genome shotgun (WGS) entry which is preliminary data.</text>
</comment>
<feature type="chain" id="PRO_5026956174" description="Glycosyl hydrolase family 98 putative carbohydrate-binding module domain-containing protein" evidence="1">
    <location>
        <begin position="28"/>
        <end position="260"/>
    </location>
</feature>
<reference evidence="3 4" key="1">
    <citation type="submission" date="2019-12" db="EMBL/GenBank/DDBJ databases">
        <authorList>
            <person name="Kun Z."/>
        </authorList>
    </citation>
    <scope>NUCLEOTIDE SEQUENCE [LARGE SCALE GENOMIC DNA]</scope>
    <source>
        <strain evidence="3 4">YIM 123512</strain>
    </source>
</reference>